<proteinExistence type="predicted"/>
<gene>
    <name evidence="1" type="ORF">M8542_40830</name>
</gene>
<accession>A0A9X2SPY3</accession>
<organism evidence="1 2">
    <name type="scientific">Amycolatopsis iheyensis</name>
    <dbReference type="NCBI Taxonomy" id="2945988"/>
    <lineage>
        <taxon>Bacteria</taxon>
        <taxon>Bacillati</taxon>
        <taxon>Actinomycetota</taxon>
        <taxon>Actinomycetes</taxon>
        <taxon>Pseudonocardiales</taxon>
        <taxon>Pseudonocardiaceae</taxon>
        <taxon>Amycolatopsis</taxon>
    </lineage>
</organism>
<dbReference type="RefSeq" id="WP_257925759.1">
    <property type="nucleotide sequence ID" value="NZ_JAMXQV010000030.1"/>
</dbReference>
<protein>
    <submittedName>
        <fullName evidence="1">Peptidase inhibitor family I36 protein</fullName>
    </submittedName>
</protein>
<sequence>MRSSIGKSGGVAATVRVARRVAVVGAVLGLAVPLAGTAHATGARDGHCDKGEFCLFYYPTGVSGGAVSDFAVGDIPNLGPTQPTCYEFRGGGTGSGLCVWRNARSAQNLTGHNVRVFTNVDFKSTSDLFTANGRQGDLYQAKFLDESIKFVT</sequence>
<evidence type="ECO:0000313" key="1">
    <source>
        <dbReference type="EMBL" id="MCR6489188.1"/>
    </source>
</evidence>
<dbReference type="AlphaFoldDB" id="A0A9X2SPY3"/>
<comment type="caution">
    <text evidence="1">The sequence shown here is derived from an EMBL/GenBank/DDBJ whole genome shotgun (WGS) entry which is preliminary data.</text>
</comment>
<keyword evidence="2" id="KW-1185">Reference proteome</keyword>
<dbReference type="Proteomes" id="UP001144096">
    <property type="component" value="Unassembled WGS sequence"/>
</dbReference>
<name>A0A9X2SPY3_9PSEU</name>
<dbReference type="EMBL" id="JAMXQV010000030">
    <property type="protein sequence ID" value="MCR6489188.1"/>
    <property type="molecule type" value="Genomic_DNA"/>
</dbReference>
<evidence type="ECO:0000313" key="2">
    <source>
        <dbReference type="Proteomes" id="UP001144096"/>
    </source>
</evidence>
<reference evidence="1" key="1">
    <citation type="submission" date="2022-06" db="EMBL/GenBank/DDBJ databases">
        <title>Amycolatopsis iheyaensis sp. nov., a new species of the genus Amycolatopsis isolated from soil in Iheya island, Japan.</title>
        <authorList>
            <person name="Ngamcharungchit C."/>
            <person name="Kanto H."/>
            <person name="Take A."/>
            <person name="Intra B."/>
            <person name="Matsumoto A."/>
            <person name="Panbangred W."/>
            <person name="Inahashi Y."/>
        </authorList>
    </citation>
    <scope>NUCLEOTIDE SEQUENCE</scope>
    <source>
        <strain evidence="1">OK19-0408</strain>
    </source>
</reference>